<sequence>MKGKKLKRKGAHDDEEPVGVDAEGNYSDTGSLAALSDSSYDIDLAASSNSDCSDPEYEPDDEIVDEDDISVFSYDVDDPCVDIGVVFPDVKQWQISINPAILNVYAFRTVKKDKKRFQAKCVRANKGCKWTFLSFLIRNKIAMSMEGKIIPSILEALTAQSKAIKDCEVLRCGNSTAEVTAPTKSGTF</sequence>
<dbReference type="Pfam" id="PF03108">
    <property type="entry name" value="DBD_Tnp_Mut"/>
    <property type="match status" value="1"/>
</dbReference>
<dbReference type="InterPro" id="IPR004332">
    <property type="entry name" value="Transposase_MuDR"/>
</dbReference>
<evidence type="ECO:0000313" key="4">
    <source>
        <dbReference type="Proteomes" id="UP000275267"/>
    </source>
</evidence>
<keyword evidence="4" id="KW-1185">Reference proteome</keyword>
<feature type="domain" description="Transposase MuDR plant" evidence="2">
    <location>
        <begin position="82"/>
        <end position="131"/>
    </location>
</feature>
<dbReference type="EMBL" id="PQIB02000012">
    <property type="protein sequence ID" value="RLM80426.1"/>
    <property type="molecule type" value="Genomic_DNA"/>
</dbReference>
<gene>
    <name evidence="3" type="ORF">C2845_PM12G18900</name>
</gene>
<feature type="compositionally biased region" description="Basic residues" evidence="1">
    <location>
        <begin position="1"/>
        <end position="10"/>
    </location>
</feature>
<comment type="caution">
    <text evidence="3">The sequence shown here is derived from an EMBL/GenBank/DDBJ whole genome shotgun (WGS) entry which is preliminary data.</text>
</comment>
<organism evidence="3 4">
    <name type="scientific">Panicum miliaceum</name>
    <name type="common">Proso millet</name>
    <name type="synonym">Broomcorn millet</name>
    <dbReference type="NCBI Taxonomy" id="4540"/>
    <lineage>
        <taxon>Eukaryota</taxon>
        <taxon>Viridiplantae</taxon>
        <taxon>Streptophyta</taxon>
        <taxon>Embryophyta</taxon>
        <taxon>Tracheophyta</taxon>
        <taxon>Spermatophyta</taxon>
        <taxon>Magnoliopsida</taxon>
        <taxon>Liliopsida</taxon>
        <taxon>Poales</taxon>
        <taxon>Poaceae</taxon>
        <taxon>PACMAD clade</taxon>
        <taxon>Panicoideae</taxon>
        <taxon>Panicodae</taxon>
        <taxon>Paniceae</taxon>
        <taxon>Panicinae</taxon>
        <taxon>Panicum</taxon>
        <taxon>Panicum sect. Panicum</taxon>
    </lineage>
</organism>
<evidence type="ECO:0000256" key="1">
    <source>
        <dbReference type="SAM" id="MobiDB-lite"/>
    </source>
</evidence>
<evidence type="ECO:0000313" key="3">
    <source>
        <dbReference type="EMBL" id="RLM80426.1"/>
    </source>
</evidence>
<proteinExistence type="predicted"/>
<feature type="region of interest" description="Disordered" evidence="1">
    <location>
        <begin position="1"/>
        <end position="26"/>
    </location>
</feature>
<protein>
    <recommendedName>
        <fullName evidence="2">Transposase MuDR plant domain-containing protein</fullName>
    </recommendedName>
</protein>
<evidence type="ECO:0000259" key="2">
    <source>
        <dbReference type="Pfam" id="PF03108"/>
    </source>
</evidence>
<accession>A0A3L6QLV1</accession>
<dbReference type="Proteomes" id="UP000275267">
    <property type="component" value="Unassembled WGS sequence"/>
</dbReference>
<dbReference type="AlphaFoldDB" id="A0A3L6QLV1"/>
<reference evidence="4" key="1">
    <citation type="journal article" date="2019" name="Nat. Commun.">
        <title>The genome of broomcorn millet.</title>
        <authorList>
            <person name="Zou C."/>
            <person name="Miki D."/>
            <person name="Li D."/>
            <person name="Tang Q."/>
            <person name="Xiao L."/>
            <person name="Rajput S."/>
            <person name="Deng P."/>
            <person name="Jia W."/>
            <person name="Huang R."/>
            <person name="Zhang M."/>
            <person name="Sun Y."/>
            <person name="Hu J."/>
            <person name="Fu X."/>
            <person name="Schnable P.S."/>
            <person name="Li F."/>
            <person name="Zhang H."/>
            <person name="Feng B."/>
            <person name="Zhu X."/>
            <person name="Liu R."/>
            <person name="Schnable J.C."/>
            <person name="Zhu J.-K."/>
            <person name="Zhang H."/>
        </authorList>
    </citation>
    <scope>NUCLEOTIDE SEQUENCE [LARGE SCALE GENOMIC DNA]</scope>
</reference>
<name>A0A3L6QLV1_PANMI</name>